<dbReference type="EMBL" id="MNPL01011021">
    <property type="protein sequence ID" value="OQR72811.1"/>
    <property type="molecule type" value="Genomic_DNA"/>
</dbReference>
<keyword evidence="3" id="KW-0964">Secreted</keyword>
<reference evidence="6 7" key="1">
    <citation type="journal article" date="2017" name="Gigascience">
        <title>Draft genome of the honey bee ectoparasitic mite, Tropilaelaps mercedesae, is shaped by the parasitic life history.</title>
        <authorList>
            <person name="Dong X."/>
            <person name="Armstrong S.D."/>
            <person name="Xia D."/>
            <person name="Makepeace B.L."/>
            <person name="Darby A.C."/>
            <person name="Kadowaki T."/>
        </authorList>
    </citation>
    <scope>NUCLEOTIDE SEQUENCE [LARGE SCALE GENOMIC DNA]</scope>
    <source>
        <strain evidence="6">Wuxi-XJTLU</strain>
    </source>
</reference>
<dbReference type="SUPFAM" id="SSF53474">
    <property type="entry name" value="alpha/beta-Hydrolases"/>
    <property type="match status" value="1"/>
</dbReference>
<dbReference type="InterPro" id="IPR000734">
    <property type="entry name" value="TAG_lipase"/>
</dbReference>
<keyword evidence="7" id="KW-1185">Reference proteome</keyword>
<dbReference type="STRING" id="418985.A0A1V9XHA8"/>
<dbReference type="Gene3D" id="2.60.60.20">
    <property type="entry name" value="PLAT/LH2 domain"/>
    <property type="match status" value="1"/>
</dbReference>
<dbReference type="Proteomes" id="UP000192247">
    <property type="component" value="Unassembled WGS sequence"/>
</dbReference>
<evidence type="ECO:0000256" key="1">
    <source>
        <dbReference type="ARBA" id="ARBA00004613"/>
    </source>
</evidence>
<dbReference type="PANTHER" id="PTHR11610">
    <property type="entry name" value="LIPASE"/>
    <property type="match status" value="1"/>
</dbReference>
<dbReference type="InParanoid" id="A0A1V9XHA8"/>
<evidence type="ECO:0000256" key="3">
    <source>
        <dbReference type="ARBA" id="ARBA00022525"/>
    </source>
</evidence>
<feature type="domain" description="Lipase" evidence="5">
    <location>
        <begin position="6"/>
        <end position="215"/>
    </location>
</feature>
<sequence>MTNKSVVSTLQDRFGVNQESFHLYGHSLGAHISGYAGERHGGRLSRITAMDAAEPYFQNMPASVRLDTSDAQFVESIHSDARNFVTSLGLGFTEPIGHLDFYPNGGKIMPGCGLLDRIVQFKTEGLQGIAKLAICNHMMSISYVKDFVLPQGNCVPVGFHCPTYELFEQGHCYDCGVDGSKCAPAGFESMDYFQRFANASRPTRMYFKTAAKPPYCLFEYNIQLNMRRHTRVDPKKVAPSVSGKFYLSVMGKKGSYQFNLEPSRGAFHSGSTNNIVVTTAVDLGEIEAVSFLYVSNAIFRVKQMELKSVKITPMNVLMTRA</sequence>
<dbReference type="InterPro" id="IPR013818">
    <property type="entry name" value="Lipase"/>
</dbReference>
<dbReference type="GO" id="GO:0016042">
    <property type="term" value="P:lipid catabolic process"/>
    <property type="evidence" value="ECO:0007669"/>
    <property type="project" value="TreeGrafter"/>
</dbReference>
<dbReference type="PRINTS" id="PR00821">
    <property type="entry name" value="TAGLIPASE"/>
</dbReference>
<organism evidence="6 7">
    <name type="scientific">Tropilaelaps mercedesae</name>
    <dbReference type="NCBI Taxonomy" id="418985"/>
    <lineage>
        <taxon>Eukaryota</taxon>
        <taxon>Metazoa</taxon>
        <taxon>Ecdysozoa</taxon>
        <taxon>Arthropoda</taxon>
        <taxon>Chelicerata</taxon>
        <taxon>Arachnida</taxon>
        <taxon>Acari</taxon>
        <taxon>Parasitiformes</taxon>
        <taxon>Mesostigmata</taxon>
        <taxon>Gamasina</taxon>
        <taxon>Dermanyssoidea</taxon>
        <taxon>Laelapidae</taxon>
        <taxon>Tropilaelaps</taxon>
    </lineage>
</organism>
<comment type="subcellular location">
    <subcellularLocation>
        <location evidence="1">Secreted</location>
    </subcellularLocation>
</comment>
<protein>
    <submittedName>
        <fullName evidence="6">Pancreatic triacylglycerol lipase-like</fullName>
    </submittedName>
</protein>
<dbReference type="PANTHER" id="PTHR11610:SF185">
    <property type="entry name" value="LD47264P"/>
    <property type="match status" value="1"/>
</dbReference>
<evidence type="ECO:0000313" key="6">
    <source>
        <dbReference type="EMBL" id="OQR72811.1"/>
    </source>
</evidence>
<dbReference type="SUPFAM" id="SSF49723">
    <property type="entry name" value="Lipase/lipooxygenase domain (PLAT/LH2 domain)"/>
    <property type="match status" value="1"/>
</dbReference>
<dbReference type="Gene3D" id="3.40.50.1820">
    <property type="entry name" value="alpha/beta hydrolase"/>
    <property type="match status" value="1"/>
</dbReference>
<dbReference type="Pfam" id="PF00151">
    <property type="entry name" value="Lipase"/>
    <property type="match status" value="1"/>
</dbReference>
<accession>A0A1V9XHA8</accession>
<proteinExistence type="inferred from homology"/>
<dbReference type="OrthoDB" id="199913at2759"/>
<comment type="caution">
    <text evidence="6">The sequence shown here is derived from an EMBL/GenBank/DDBJ whole genome shotgun (WGS) entry which is preliminary data.</text>
</comment>
<name>A0A1V9XHA8_9ACAR</name>
<dbReference type="GO" id="GO:0016298">
    <property type="term" value="F:lipase activity"/>
    <property type="evidence" value="ECO:0007669"/>
    <property type="project" value="InterPro"/>
</dbReference>
<dbReference type="GO" id="GO:0005615">
    <property type="term" value="C:extracellular space"/>
    <property type="evidence" value="ECO:0007669"/>
    <property type="project" value="TreeGrafter"/>
</dbReference>
<evidence type="ECO:0000259" key="5">
    <source>
        <dbReference type="Pfam" id="PF00151"/>
    </source>
</evidence>
<comment type="similarity">
    <text evidence="2 4">Belongs to the AB hydrolase superfamily. Lipase family.</text>
</comment>
<dbReference type="InterPro" id="IPR036392">
    <property type="entry name" value="PLAT/LH2_dom_sf"/>
</dbReference>
<dbReference type="InterPro" id="IPR029058">
    <property type="entry name" value="AB_hydrolase_fold"/>
</dbReference>
<gene>
    <name evidence="6" type="ORF">BIW11_10144</name>
</gene>
<evidence type="ECO:0000313" key="7">
    <source>
        <dbReference type="Proteomes" id="UP000192247"/>
    </source>
</evidence>
<evidence type="ECO:0000256" key="4">
    <source>
        <dbReference type="RuleBase" id="RU004262"/>
    </source>
</evidence>
<evidence type="ECO:0000256" key="2">
    <source>
        <dbReference type="ARBA" id="ARBA00010701"/>
    </source>
</evidence>
<dbReference type="AlphaFoldDB" id="A0A1V9XHA8"/>